<reference evidence="1" key="1">
    <citation type="submission" date="2022-08" db="EMBL/GenBank/DDBJ databases">
        <title>Genome Sequence of Lecanicillium fungicola.</title>
        <authorList>
            <person name="Buettner E."/>
        </authorList>
    </citation>
    <scope>NUCLEOTIDE SEQUENCE</scope>
    <source>
        <strain evidence="1">Babe33</strain>
    </source>
</reference>
<evidence type="ECO:0000313" key="2">
    <source>
        <dbReference type="Proteomes" id="UP001143910"/>
    </source>
</evidence>
<sequence length="450" mass="51059">MHHSDRQQFVDYALGLNLADQHNVALPEPRQRPLPILPIIPGLACVMTGCDHLCATDKRMKMHWRTEHSGTKAHQPQGYRVSLQTFFRGNQLRYFIVSPLPAASSLDRGADRTGSSSAEKPCKAHGGDSHVTTTEDLRLIQHFYKATCIDCGFDIVEDVTWNTIIPEIEARTPFLRHGIIASAALHLAVLEPSQKQQYHLIAANHQNLALPEFRTAIKNPNEDNYLALLIFTHLLIVHCFARYENGEELLLVRGQDELVSTPDWLQIIRGTCYAFQPVAQYITGIPGVILPMEIPINEPPIDRSRYDARLRGLFDLVHSSATKNIEGFTDASSELVESLYRLSCALVVAELVQSQNRYSLWVALYLWPVRVSHGYLSLLKQRHPIALILLAHYCILLQPLDAHWYMRGYTKKLMCHIRGQLCQEWRPWLQWPLEAIGVTENDVCHNCSAA</sequence>
<organism evidence="1 2">
    <name type="scientific">Zarea fungicola</name>
    <dbReference type="NCBI Taxonomy" id="93591"/>
    <lineage>
        <taxon>Eukaryota</taxon>
        <taxon>Fungi</taxon>
        <taxon>Dikarya</taxon>
        <taxon>Ascomycota</taxon>
        <taxon>Pezizomycotina</taxon>
        <taxon>Sordariomycetes</taxon>
        <taxon>Hypocreomycetidae</taxon>
        <taxon>Hypocreales</taxon>
        <taxon>Cordycipitaceae</taxon>
        <taxon>Zarea</taxon>
    </lineage>
</organism>
<protein>
    <submittedName>
        <fullName evidence="1">Uncharacterized protein</fullName>
    </submittedName>
</protein>
<proteinExistence type="predicted"/>
<dbReference type="EMBL" id="JANJQO010000367">
    <property type="protein sequence ID" value="KAJ2978521.1"/>
    <property type="molecule type" value="Genomic_DNA"/>
</dbReference>
<gene>
    <name evidence="1" type="ORF">NQ176_g3777</name>
</gene>
<keyword evidence="2" id="KW-1185">Reference proteome</keyword>
<accession>A0ACC1NJ14</accession>
<dbReference type="Proteomes" id="UP001143910">
    <property type="component" value="Unassembled WGS sequence"/>
</dbReference>
<evidence type="ECO:0000313" key="1">
    <source>
        <dbReference type="EMBL" id="KAJ2978521.1"/>
    </source>
</evidence>
<name>A0ACC1NJ14_9HYPO</name>
<comment type="caution">
    <text evidence="1">The sequence shown here is derived from an EMBL/GenBank/DDBJ whole genome shotgun (WGS) entry which is preliminary data.</text>
</comment>